<sequence>MAVHRRLPTQDRLIWKHEPPDLKGPFCKVSMDSHDHLFFLCDYPLEVWRKIKHDVGLYGFPENWSDILAYLVNGTGPTSLVHRLALQATIYANGASFSVGGGVGLGVGVGGGGGGGGGGWVGGGVSYPNPSPSSPSNLKNAYFALQAWKSAIKSDPKGILSSWVGSNVCAYKGVFCADPTEGMGGDPSGQVVAGIDLNNANLKGILVNELSLLTDMSLLHLNSNRFTGTIPEGLKDLYALTELDLSNNQFSGPFPSSILQIPNLLYLDLRFNSFSGPIPQDLFSKNLDAIFLNNNLFEGEIPQNLGNSPASVINLANNKLTGDIPTNFGYSSPRLKEILLLNNQLTGCIPQGIGMWSDVQVFDASFNSLMGHLPDTISCLEGIEVLNVAHNKLSGELPDLVCELRSLLKLSVAYNFISGFSQVCEKLYGRNVGFDIALNCIPGMEMQRPQPECSLIPGGGLSCLRIPSLRPLTCGTLLQSLNESAP</sequence>
<evidence type="ECO:0000256" key="10">
    <source>
        <dbReference type="ARBA" id="ARBA00041871"/>
    </source>
</evidence>
<dbReference type="Pfam" id="PF00560">
    <property type="entry name" value="LRR_1"/>
    <property type="match status" value="5"/>
</dbReference>
<dbReference type="SUPFAM" id="SSF52058">
    <property type="entry name" value="L domain-like"/>
    <property type="match status" value="1"/>
</dbReference>
<evidence type="ECO:0000256" key="5">
    <source>
        <dbReference type="ARBA" id="ARBA00022729"/>
    </source>
</evidence>
<dbReference type="Gene3D" id="3.80.10.10">
    <property type="entry name" value="Ribonuclease Inhibitor"/>
    <property type="match status" value="2"/>
</dbReference>
<dbReference type="AlphaFoldDB" id="A0AA38SLV0"/>
<gene>
    <name evidence="12" type="ORF">OSB04_031529</name>
</gene>
<keyword evidence="2" id="KW-0134">Cell wall</keyword>
<feature type="domain" description="Leucine-rich repeat-containing N-terminal plant-type" evidence="11">
    <location>
        <begin position="143"/>
        <end position="176"/>
    </location>
</feature>
<keyword evidence="7" id="KW-0325">Glycoprotein</keyword>
<dbReference type="PANTHER" id="PTHR32093">
    <property type="entry name" value="LEUCINE-RICH REPEAT EXTENSIN-LIKE PROTEIN 3-RELATED"/>
    <property type="match status" value="1"/>
</dbReference>
<organism evidence="12 13">
    <name type="scientific">Centaurea solstitialis</name>
    <name type="common">yellow star-thistle</name>
    <dbReference type="NCBI Taxonomy" id="347529"/>
    <lineage>
        <taxon>Eukaryota</taxon>
        <taxon>Viridiplantae</taxon>
        <taxon>Streptophyta</taxon>
        <taxon>Embryophyta</taxon>
        <taxon>Tracheophyta</taxon>
        <taxon>Spermatophyta</taxon>
        <taxon>Magnoliopsida</taxon>
        <taxon>eudicotyledons</taxon>
        <taxon>Gunneridae</taxon>
        <taxon>Pentapetalae</taxon>
        <taxon>asterids</taxon>
        <taxon>campanulids</taxon>
        <taxon>Asterales</taxon>
        <taxon>Asteraceae</taxon>
        <taxon>Carduoideae</taxon>
        <taxon>Cardueae</taxon>
        <taxon>Centaureinae</taxon>
        <taxon>Centaurea</taxon>
    </lineage>
</organism>
<keyword evidence="5" id="KW-0732">Signal</keyword>
<dbReference type="PANTHER" id="PTHR32093:SF165">
    <property type="entry name" value="LEUCINE-RICH REPEAT-CONTAINING, PLANT-TYPE, LEUCINE-RICH REPEAT DOMAIN SUPERFAMILY"/>
    <property type="match status" value="1"/>
</dbReference>
<dbReference type="InterPro" id="IPR013210">
    <property type="entry name" value="LRR_N_plant-typ"/>
</dbReference>
<name>A0AA38SLV0_9ASTR</name>
<dbReference type="Proteomes" id="UP001172457">
    <property type="component" value="Chromosome 8"/>
</dbReference>
<keyword evidence="3" id="KW-0964">Secreted</keyword>
<reference evidence="12" key="1">
    <citation type="submission" date="2023-03" db="EMBL/GenBank/DDBJ databases">
        <title>Chromosome-scale reference genome and RAD-based genetic map of yellow starthistle (Centaurea solstitialis) reveal putative structural variation and QTLs associated with invader traits.</title>
        <authorList>
            <person name="Reatini B."/>
            <person name="Cang F.A."/>
            <person name="Jiang Q."/>
            <person name="Mckibben M.T.W."/>
            <person name="Barker M.S."/>
            <person name="Rieseberg L.H."/>
            <person name="Dlugosch K.M."/>
        </authorList>
    </citation>
    <scope>NUCLEOTIDE SEQUENCE</scope>
    <source>
        <strain evidence="12">CAN-66</strain>
        <tissue evidence="12">Leaf</tissue>
    </source>
</reference>
<evidence type="ECO:0000256" key="1">
    <source>
        <dbReference type="ARBA" id="ARBA00004191"/>
    </source>
</evidence>
<dbReference type="InterPro" id="IPR032675">
    <property type="entry name" value="LRR_dom_sf"/>
</dbReference>
<evidence type="ECO:0000313" key="13">
    <source>
        <dbReference type="Proteomes" id="UP001172457"/>
    </source>
</evidence>
<protein>
    <recommendedName>
        <fullName evidence="10">Cell wall hydroxyproline-rich glycoprotein</fullName>
    </recommendedName>
</protein>
<evidence type="ECO:0000313" key="12">
    <source>
        <dbReference type="EMBL" id="KAJ9538796.1"/>
    </source>
</evidence>
<keyword evidence="4" id="KW-0433">Leucine-rich repeat</keyword>
<keyword evidence="9" id="KW-0961">Cell wall biogenesis/degradation</keyword>
<keyword evidence="8" id="KW-0379">Hydroxylation</keyword>
<keyword evidence="6" id="KW-0677">Repeat</keyword>
<evidence type="ECO:0000256" key="7">
    <source>
        <dbReference type="ARBA" id="ARBA00023180"/>
    </source>
</evidence>
<dbReference type="InterPro" id="IPR051582">
    <property type="entry name" value="LRR_extensin-like_regulator"/>
</dbReference>
<proteinExistence type="predicted"/>
<comment type="caution">
    <text evidence="12">The sequence shown here is derived from an EMBL/GenBank/DDBJ whole genome shotgun (WGS) entry which is preliminary data.</text>
</comment>
<dbReference type="GO" id="GO:0071555">
    <property type="term" value="P:cell wall organization"/>
    <property type="evidence" value="ECO:0007669"/>
    <property type="project" value="UniProtKB-KW"/>
</dbReference>
<dbReference type="FunFam" id="3.80.10.10:FF:000224">
    <property type="entry name" value="Leucine-rich repeat extensin-like protein 1"/>
    <property type="match status" value="1"/>
</dbReference>
<dbReference type="Pfam" id="PF08263">
    <property type="entry name" value="LRRNT_2"/>
    <property type="match status" value="1"/>
</dbReference>
<evidence type="ECO:0000256" key="8">
    <source>
        <dbReference type="ARBA" id="ARBA00023278"/>
    </source>
</evidence>
<evidence type="ECO:0000256" key="6">
    <source>
        <dbReference type="ARBA" id="ARBA00022737"/>
    </source>
</evidence>
<dbReference type="EMBL" id="JARYMX010000008">
    <property type="protein sequence ID" value="KAJ9538796.1"/>
    <property type="molecule type" value="Genomic_DNA"/>
</dbReference>
<evidence type="ECO:0000256" key="9">
    <source>
        <dbReference type="ARBA" id="ARBA00023316"/>
    </source>
</evidence>
<keyword evidence="13" id="KW-1185">Reference proteome</keyword>
<evidence type="ECO:0000256" key="4">
    <source>
        <dbReference type="ARBA" id="ARBA00022614"/>
    </source>
</evidence>
<evidence type="ECO:0000256" key="3">
    <source>
        <dbReference type="ARBA" id="ARBA00022525"/>
    </source>
</evidence>
<evidence type="ECO:0000259" key="11">
    <source>
        <dbReference type="Pfam" id="PF08263"/>
    </source>
</evidence>
<dbReference type="InterPro" id="IPR001611">
    <property type="entry name" value="Leu-rich_rpt"/>
</dbReference>
<comment type="subcellular location">
    <subcellularLocation>
        <location evidence="1">Secreted</location>
        <location evidence="1">Cell wall</location>
    </subcellularLocation>
</comment>
<accession>A0AA38SLV0</accession>
<evidence type="ECO:0000256" key="2">
    <source>
        <dbReference type="ARBA" id="ARBA00022512"/>
    </source>
</evidence>